<dbReference type="InterPro" id="IPR018841">
    <property type="entry name" value="DUF2442"/>
</dbReference>
<dbReference type="Gene3D" id="3.30.2020.10">
    <property type="entry name" value="NE0471-like N-terminal domain"/>
    <property type="match status" value="1"/>
</dbReference>
<dbReference type="Pfam" id="PF10387">
    <property type="entry name" value="DUF2442"/>
    <property type="match status" value="1"/>
</dbReference>
<protein>
    <submittedName>
        <fullName evidence="1">Uncharacterized protein DUF2442</fullName>
    </submittedName>
</protein>
<reference evidence="1 2" key="1">
    <citation type="submission" date="2018-06" db="EMBL/GenBank/DDBJ databases">
        <title>Genomic Encyclopedia of Type Strains, Phase IV (KMG-IV): sequencing the most valuable type-strain genomes for metagenomic binning, comparative biology and taxonomic classification.</title>
        <authorList>
            <person name="Goeker M."/>
        </authorList>
    </citation>
    <scope>NUCLEOTIDE SEQUENCE [LARGE SCALE GENOMIC DNA]</scope>
    <source>
        <strain evidence="1 2">DSM 24875</strain>
    </source>
</reference>
<gene>
    <name evidence="1" type="ORF">DFR50_1139</name>
</gene>
<accession>A0A366FFT9</accession>
<dbReference type="AlphaFoldDB" id="A0A366FFT9"/>
<organism evidence="1 2">
    <name type="scientific">Roseiarcus fermentans</name>
    <dbReference type="NCBI Taxonomy" id="1473586"/>
    <lineage>
        <taxon>Bacteria</taxon>
        <taxon>Pseudomonadati</taxon>
        <taxon>Pseudomonadota</taxon>
        <taxon>Alphaproteobacteria</taxon>
        <taxon>Hyphomicrobiales</taxon>
        <taxon>Roseiarcaceae</taxon>
        <taxon>Roseiarcus</taxon>
    </lineage>
</organism>
<dbReference type="Proteomes" id="UP000253529">
    <property type="component" value="Unassembled WGS sequence"/>
</dbReference>
<dbReference type="EMBL" id="QNRK01000013">
    <property type="protein sequence ID" value="RBP12820.1"/>
    <property type="molecule type" value="Genomic_DNA"/>
</dbReference>
<dbReference type="RefSeq" id="WP_210208880.1">
    <property type="nucleotide sequence ID" value="NZ_QNRK01000013.1"/>
</dbReference>
<evidence type="ECO:0000313" key="2">
    <source>
        <dbReference type="Proteomes" id="UP000253529"/>
    </source>
</evidence>
<dbReference type="SUPFAM" id="SSF143880">
    <property type="entry name" value="NE0471 N-terminal domain-like"/>
    <property type="match status" value="1"/>
</dbReference>
<comment type="caution">
    <text evidence="1">The sequence shown here is derived from an EMBL/GenBank/DDBJ whole genome shotgun (WGS) entry which is preliminary data.</text>
</comment>
<dbReference type="InterPro" id="IPR036782">
    <property type="entry name" value="NE0471-like_N"/>
</dbReference>
<evidence type="ECO:0000313" key="1">
    <source>
        <dbReference type="EMBL" id="RBP12820.1"/>
    </source>
</evidence>
<name>A0A366FFT9_9HYPH</name>
<keyword evidence="2" id="KW-1185">Reference proteome</keyword>
<proteinExistence type="predicted"/>
<sequence>MTTDYPMVDIVKVKPMEAFRLWVRFSDGCEGVADLRELLARTGPMVTPLRDPAYFNRVFVEGGVPTWPNGYDYAPSALYVEMREAGALHLAAAQ</sequence>